<dbReference type="Gene3D" id="3.40.50.1240">
    <property type="entry name" value="Phosphoglycerate mutase-like"/>
    <property type="match status" value="1"/>
</dbReference>
<dbReference type="CDD" id="cd07067">
    <property type="entry name" value="HP_PGM_like"/>
    <property type="match status" value="1"/>
</dbReference>
<dbReference type="RefSeq" id="WP_094787476.1">
    <property type="nucleotide sequence ID" value="NZ_NDXW01000001.1"/>
</dbReference>
<dbReference type="EMBL" id="NDXW01000001">
    <property type="protein sequence ID" value="RDH44290.1"/>
    <property type="molecule type" value="Genomic_DNA"/>
</dbReference>
<dbReference type="PANTHER" id="PTHR48100:SF1">
    <property type="entry name" value="HISTIDINE PHOSPHATASE FAMILY PROTEIN-RELATED"/>
    <property type="match status" value="1"/>
</dbReference>
<dbReference type="InterPro" id="IPR013078">
    <property type="entry name" value="His_Pase_superF_clade-1"/>
</dbReference>
<evidence type="ECO:0000313" key="1">
    <source>
        <dbReference type="EMBL" id="RDH44290.1"/>
    </source>
</evidence>
<sequence>MLTIYCLRHGTTEWNQQRRIQGRQDTVLLPEEVSRLQHLELALAWKQLDWYSSPLMRAQQTVQALGMNYQTLEPWQEMDWGCWEGQTLANLRQQHPEELIYQEQRGIHLHPAQGESPYQVLQRITQWAAHENTQQLTHSPKVIVTHKGVIRPLLAAATGWLMLDKYPTRLNWQRAHGFTWSPAQGWQLKSLNIPLTQPPLEV</sequence>
<keyword evidence="2" id="KW-1185">Reference proteome</keyword>
<name>A0A4P9VQF4_9GAMM</name>
<dbReference type="Proteomes" id="UP000257039">
    <property type="component" value="Unassembled WGS sequence"/>
</dbReference>
<dbReference type="SUPFAM" id="SSF53254">
    <property type="entry name" value="Phosphoglycerate mutase-like"/>
    <property type="match status" value="1"/>
</dbReference>
<proteinExistence type="predicted"/>
<gene>
    <name evidence="1" type="ORF">B9G39_13000</name>
</gene>
<dbReference type="GO" id="GO:0016791">
    <property type="term" value="F:phosphatase activity"/>
    <property type="evidence" value="ECO:0007669"/>
    <property type="project" value="TreeGrafter"/>
</dbReference>
<evidence type="ECO:0000313" key="2">
    <source>
        <dbReference type="Proteomes" id="UP000257039"/>
    </source>
</evidence>
<dbReference type="PANTHER" id="PTHR48100">
    <property type="entry name" value="BROAD-SPECIFICITY PHOSPHATASE YOR283W-RELATED"/>
    <property type="match status" value="1"/>
</dbReference>
<dbReference type="GO" id="GO:0005737">
    <property type="term" value="C:cytoplasm"/>
    <property type="evidence" value="ECO:0007669"/>
    <property type="project" value="TreeGrafter"/>
</dbReference>
<protein>
    <submittedName>
        <fullName evidence="1">Histidine phosphatase family protein</fullName>
    </submittedName>
</protein>
<dbReference type="AlphaFoldDB" id="A0A4P9VQF4"/>
<dbReference type="InterPro" id="IPR050275">
    <property type="entry name" value="PGM_Phosphatase"/>
</dbReference>
<comment type="caution">
    <text evidence="1">The sequence shown here is derived from an EMBL/GenBank/DDBJ whole genome shotgun (WGS) entry which is preliminary data.</text>
</comment>
<reference evidence="1 2" key="1">
    <citation type="submission" date="2017-04" db="EMBL/GenBank/DDBJ databases">
        <title>Draft genome sequence of Zooshikella ganghwensis VG4 isolated from Red Sea sediments.</title>
        <authorList>
            <person name="Rehman Z."/>
            <person name="Alam I."/>
            <person name="Kamau A."/>
            <person name="Bajic V."/>
            <person name="Leiknes T."/>
        </authorList>
    </citation>
    <scope>NUCLEOTIDE SEQUENCE [LARGE SCALE GENOMIC DNA]</scope>
    <source>
        <strain evidence="1 2">VG4</strain>
    </source>
</reference>
<organism evidence="1 2">
    <name type="scientific">Zooshikella ganghwensis</name>
    <dbReference type="NCBI Taxonomy" id="202772"/>
    <lineage>
        <taxon>Bacteria</taxon>
        <taxon>Pseudomonadati</taxon>
        <taxon>Pseudomonadota</taxon>
        <taxon>Gammaproteobacteria</taxon>
        <taxon>Oceanospirillales</taxon>
        <taxon>Zooshikellaceae</taxon>
        <taxon>Zooshikella</taxon>
    </lineage>
</organism>
<dbReference type="SMART" id="SM00855">
    <property type="entry name" value="PGAM"/>
    <property type="match status" value="1"/>
</dbReference>
<dbReference type="Pfam" id="PF00300">
    <property type="entry name" value="His_Phos_1"/>
    <property type="match status" value="1"/>
</dbReference>
<dbReference type="InterPro" id="IPR029033">
    <property type="entry name" value="His_PPase_superfam"/>
</dbReference>
<accession>A0A4P9VQF4</accession>